<name>A0A5N6JSF1_MONLA</name>
<dbReference type="PROSITE" id="PS50110">
    <property type="entry name" value="RESPONSE_REGULATORY"/>
    <property type="match status" value="1"/>
</dbReference>
<feature type="domain" description="PAS" evidence="14">
    <location>
        <begin position="607"/>
        <end position="677"/>
    </location>
</feature>
<dbReference type="FunFam" id="1.10.630.10:FF:000088">
    <property type="entry name" value="Cytochrome P450 monooxygenase"/>
    <property type="match status" value="1"/>
</dbReference>
<keyword evidence="7 10" id="KW-0408">Iron</keyword>
<dbReference type="SUPFAM" id="SSF55781">
    <property type="entry name" value="GAF domain-like"/>
    <property type="match status" value="1"/>
</dbReference>
<comment type="cofactor">
    <cofactor evidence="1 10">
        <name>heme</name>
        <dbReference type="ChEBI" id="CHEBI:30413"/>
    </cofactor>
</comment>
<dbReference type="GO" id="GO:0020037">
    <property type="term" value="F:heme binding"/>
    <property type="evidence" value="ECO:0007669"/>
    <property type="project" value="InterPro"/>
</dbReference>
<evidence type="ECO:0000259" key="13">
    <source>
        <dbReference type="PROSITE" id="PS50110"/>
    </source>
</evidence>
<dbReference type="InterPro" id="IPR035965">
    <property type="entry name" value="PAS-like_dom_sf"/>
</dbReference>
<dbReference type="InterPro" id="IPR001128">
    <property type="entry name" value="Cyt_P450"/>
</dbReference>
<feature type="domain" description="Response regulatory" evidence="13">
    <location>
        <begin position="1082"/>
        <end position="1215"/>
    </location>
</feature>
<evidence type="ECO:0000256" key="10">
    <source>
        <dbReference type="PIRSR" id="PIRSR602401-1"/>
    </source>
</evidence>
<dbReference type="InterPro" id="IPR013656">
    <property type="entry name" value="PAS_4"/>
</dbReference>
<dbReference type="GO" id="GO:0004497">
    <property type="term" value="F:monooxygenase activity"/>
    <property type="evidence" value="ECO:0007669"/>
    <property type="project" value="UniProtKB-KW"/>
</dbReference>
<dbReference type="PANTHER" id="PTHR43719:SF30">
    <property type="entry name" value="TWO-COMPONENT SYSTEM RESPONSE REGULATOR"/>
    <property type="match status" value="1"/>
</dbReference>
<dbReference type="Pfam" id="PF00067">
    <property type="entry name" value="p450"/>
    <property type="match status" value="1"/>
</dbReference>
<dbReference type="InterPro" id="IPR036097">
    <property type="entry name" value="HisK_dim/P_sf"/>
</dbReference>
<dbReference type="SUPFAM" id="SSF47384">
    <property type="entry name" value="Homodimeric domain of signal transducing histidine kinase"/>
    <property type="match status" value="1"/>
</dbReference>
<evidence type="ECO:0000256" key="4">
    <source>
        <dbReference type="ARBA" id="ARBA00022617"/>
    </source>
</evidence>
<protein>
    <recommendedName>
        <fullName evidence="17">Histidine kinase</fullName>
    </recommendedName>
</protein>
<dbReference type="SUPFAM" id="SSF55874">
    <property type="entry name" value="ATPase domain of HSP90 chaperone/DNA topoisomerase II/histidine kinase"/>
    <property type="match status" value="1"/>
</dbReference>
<dbReference type="SMART" id="SM00091">
    <property type="entry name" value="PAS"/>
    <property type="match status" value="1"/>
</dbReference>
<evidence type="ECO:0000256" key="5">
    <source>
        <dbReference type="ARBA" id="ARBA00022723"/>
    </source>
</evidence>
<dbReference type="Pfam" id="PF00072">
    <property type="entry name" value="Response_reg"/>
    <property type="match status" value="1"/>
</dbReference>
<dbReference type="Gene3D" id="3.30.450.20">
    <property type="entry name" value="PAS domain"/>
    <property type="match status" value="2"/>
</dbReference>
<organism evidence="15 16">
    <name type="scientific">Monilinia laxa</name>
    <name type="common">Brown rot fungus</name>
    <name type="synonym">Sclerotinia laxa</name>
    <dbReference type="NCBI Taxonomy" id="61186"/>
    <lineage>
        <taxon>Eukaryota</taxon>
        <taxon>Fungi</taxon>
        <taxon>Dikarya</taxon>
        <taxon>Ascomycota</taxon>
        <taxon>Pezizomycotina</taxon>
        <taxon>Leotiomycetes</taxon>
        <taxon>Helotiales</taxon>
        <taxon>Sclerotiniaceae</taxon>
        <taxon>Monilinia</taxon>
    </lineage>
</organism>
<dbReference type="OrthoDB" id="60033at2759"/>
<dbReference type="EMBL" id="VIGI01000017">
    <property type="protein sequence ID" value="KAB8290463.1"/>
    <property type="molecule type" value="Genomic_DNA"/>
</dbReference>
<evidence type="ECO:0000256" key="9">
    <source>
        <dbReference type="ARBA" id="ARBA00023033"/>
    </source>
</evidence>
<dbReference type="SUPFAM" id="SSF55785">
    <property type="entry name" value="PYP-like sensor domain (PAS domain)"/>
    <property type="match status" value="1"/>
</dbReference>
<dbReference type="InterPro" id="IPR005467">
    <property type="entry name" value="His_kinase_dom"/>
</dbReference>
<reference evidence="15 16" key="1">
    <citation type="submission" date="2019-06" db="EMBL/GenBank/DDBJ databases">
        <title>Genome Sequence of the Brown Rot Fungal Pathogen Monilinia laxa.</title>
        <authorList>
            <person name="De Miccolis Angelini R.M."/>
            <person name="Landi L."/>
            <person name="Abate D."/>
            <person name="Pollastro S."/>
            <person name="Romanazzi G."/>
            <person name="Faretra F."/>
        </authorList>
    </citation>
    <scope>NUCLEOTIDE SEQUENCE [LARGE SCALE GENOMIC DNA]</scope>
    <source>
        <strain evidence="15 16">Mlax316</strain>
    </source>
</reference>
<keyword evidence="9" id="KW-0503">Monooxygenase</keyword>
<gene>
    <name evidence="15" type="ORF">EYC80_010894</name>
</gene>
<dbReference type="PRINTS" id="PR00463">
    <property type="entry name" value="EP450I"/>
</dbReference>
<proteinExistence type="inferred from homology"/>
<dbReference type="Gene3D" id="3.40.50.2300">
    <property type="match status" value="1"/>
</dbReference>
<dbReference type="GO" id="GO:0016705">
    <property type="term" value="F:oxidoreductase activity, acting on paired donors, with incorporation or reduction of molecular oxygen"/>
    <property type="evidence" value="ECO:0007669"/>
    <property type="project" value="InterPro"/>
</dbReference>
<dbReference type="Gene3D" id="1.10.630.10">
    <property type="entry name" value="Cytochrome P450"/>
    <property type="match status" value="1"/>
</dbReference>
<dbReference type="InterPro" id="IPR002401">
    <property type="entry name" value="Cyt_P450_E_grp-I"/>
</dbReference>
<dbReference type="InterPro" id="IPR036890">
    <property type="entry name" value="HATPase_C_sf"/>
</dbReference>
<dbReference type="SMART" id="SM00448">
    <property type="entry name" value="REC"/>
    <property type="match status" value="1"/>
</dbReference>
<dbReference type="CDD" id="cd11051">
    <property type="entry name" value="CYP59-like"/>
    <property type="match status" value="1"/>
</dbReference>
<dbReference type="CDD" id="cd17546">
    <property type="entry name" value="REC_hyHK_CKI1_RcsC-like"/>
    <property type="match status" value="1"/>
</dbReference>
<dbReference type="PANTHER" id="PTHR43719">
    <property type="entry name" value="TWO-COMPONENT HISTIDINE KINASE"/>
    <property type="match status" value="1"/>
</dbReference>
<dbReference type="GO" id="GO:0005506">
    <property type="term" value="F:iron ion binding"/>
    <property type="evidence" value="ECO:0007669"/>
    <property type="project" value="InterPro"/>
</dbReference>
<comment type="similarity">
    <text evidence="2">Belongs to the cytochrome P450 family.</text>
</comment>
<evidence type="ECO:0000256" key="6">
    <source>
        <dbReference type="ARBA" id="ARBA00023002"/>
    </source>
</evidence>
<dbReference type="InterPro" id="IPR001789">
    <property type="entry name" value="Sig_transdc_resp-reg_receiver"/>
</dbReference>
<dbReference type="InterPro" id="IPR011006">
    <property type="entry name" value="CheY-like_superfamily"/>
</dbReference>
<evidence type="ECO:0000259" key="14">
    <source>
        <dbReference type="PROSITE" id="PS50112"/>
    </source>
</evidence>
<dbReference type="Gene3D" id="3.30.565.10">
    <property type="entry name" value="Histidine kinase-like ATPase, C-terminal domain"/>
    <property type="match status" value="1"/>
</dbReference>
<dbReference type="Pfam" id="PF08448">
    <property type="entry name" value="PAS_4"/>
    <property type="match status" value="1"/>
</dbReference>
<keyword evidence="6" id="KW-0560">Oxidoreductase</keyword>
<dbReference type="SMART" id="SM00388">
    <property type="entry name" value="HisKA"/>
    <property type="match status" value="1"/>
</dbReference>
<dbReference type="InterPro" id="IPR050956">
    <property type="entry name" value="2C_system_His_kinase"/>
</dbReference>
<evidence type="ECO:0000256" key="11">
    <source>
        <dbReference type="PROSITE-ProRule" id="PRU00169"/>
    </source>
</evidence>
<accession>A0A5N6JSF1</accession>
<dbReference type="SUPFAM" id="SSF48264">
    <property type="entry name" value="Cytochrome P450"/>
    <property type="match status" value="1"/>
</dbReference>
<evidence type="ECO:0000313" key="15">
    <source>
        <dbReference type="EMBL" id="KAB8290463.1"/>
    </source>
</evidence>
<keyword evidence="5 10" id="KW-0479">Metal-binding</keyword>
<evidence type="ECO:0000256" key="2">
    <source>
        <dbReference type="ARBA" id="ARBA00010617"/>
    </source>
</evidence>
<dbReference type="CDD" id="cd00130">
    <property type="entry name" value="PAS"/>
    <property type="match status" value="1"/>
</dbReference>
<sequence>MENLPSVLNGLAISSSTNEEAKDPAQITSVVVDPLLSPLMPQDDLNNIGVLELLESDERAVFILDLMRPDETTPIYTNPRLKELQVLGSKVGESLDLGVATKDAKHRGFLEWAGGDFSDGRIPITLYCGVRWTAQTLKKRWRIIAGDVGGRIDAIVDKPMIHRSQTLSPPKPRPMSKSGDALKSSLESQLEAYRLHREDTISIFPPAQEPVTLKEALEVDITTLGPFDILAPDTIVELSPHVQFFLAFDWASTELGPIDSWPLELRRMCNFLMSDPRPAAMYWGRTRVMMYNEPYMIVTGQKHPGMMGKPFSEAWAEIEDAFVNIFEKAYETGKASTKDDARFFIERHGYLEETYYSISVLPFSCNSYDCNLAFYNPVFDTTRQVVADRRMIFLLRLGQFIASSREPKDFWHQLLRGLELDHPDLPYALLYSAGNDVNETLSESSALSHHSNWVLEGSVRVPDPEKNVPKHINSDYPMDEFLPSFSELVKSDSPTLLHREDGTIPAPLIAALQGMLAWDTVVFLPIRATTDNVLGFLIIGLNARRKYDDDYRLFIQLLSRQLATSMAAAVLVEDEIQRGRMAAEHAYQDRNRLSRKLEIQAHEASEIESRFRRMADLAPVGMFHIDVDGRLVYANEVYYNLTEYPRNLTTPMSWYDVLMVEDWPMMNSNWEKLMAGESVSFEIRLRALFKGADKIGDEEIDGPAWIIAAAYPEKSDDGRVVGVLGCLTDISRQKWAEDFQKRKVLEAVELKRQQENFIDMTSHEMRNPLSAIIQCADMIGISVKEFDGGTNDIVLPREAVHGYADAASTIVLCAQHQKRIIDDILTLSKLDSDLLFVTPTEVQPLLIIKNALKIFDGELQKSDVALRFHVSPSFEELSIDWIKLDPSRLVQVLINLVTNAIKFTQTQAKRNIAITVSAALEPPSTPGLIYLSRNSNHKEHTPESEWGDGEIIYLHVEVKDSGRGLDESERNLLFKRFSQASPRTHVQYGGSGLGLFISRELTELQGGQIGVASKAGVGSTFAFYIRTRRCDPPDDKDSIAPQMDIQAQNNIITNNSLARLKGPIRPLKTRRSQSPASSTPKHILIVEDNIVNQKVLSKQLRSAGCIVSVANHGLEALEFLAKSTFSATLPEGVPGIACNIILMDLEMPIMDGLTCVKEIRRWEREGKVKGSVPVIAVTANARSEQIARAKEAGMDSVVTKPFRIGELVPEMDRWLVKASQSLKVTPRLWLSCRTYTPTEYEFPQDGIFTSDVFCWGGLGFGFGCPRQSYREYAAGIPCPPFSIVLGTLKSMGEQYAHAPMTAHPHGIMTMIYNKYQLKDMFILDNWPFFRWRQIIICDPNLATQCTQNHSLPKSAVTEQYVGHITGKRSLLLTGGLEWKRNRALFNPGFALAHLTTLIPSIVDEVEIFRNVLGRLADAGEVHPIEEAAAFATIDIMGHVVLDISLRSQTMENELVEYFRKSISWTPKIVATNPLVNFNPLGPFMRKYYEWKMDAYLDKVLDARFVEKHGTASKNRKKPVIDVALDEYILQQEEDNVALSDRGLDQTFKQVSIDQMKTFLFAGHDTTSSTIAYTYHLLSKNPRCLAKARDELDRVFGKDTSRTGDMIKENPSIVNQLPYVYSCIKETLRRYPPADTARHGDDLILNHEGRQYPTRNFMVMVCVHTIHHREDLFPSPYEFIPERFMPAPDNFQEIPKNAWRPFEKGPRDCIGQELALLEMRVIMAMTLREFDITSDYETWDRKLGRKEPGGTLNGLRGMFGDRAYQELVASAKPADGMPARIERRVLG</sequence>
<keyword evidence="3 11" id="KW-0597">Phosphoprotein</keyword>
<dbReference type="InterPro" id="IPR003594">
    <property type="entry name" value="HATPase_dom"/>
</dbReference>
<feature type="binding site" description="axial binding residue" evidence="10">
    <location>
        <position position="1708"/>
    </location>
    <ligand>
        <name>heme</name>
        <dbReference type="ChEBI" id="CHEBI:30413"/>
    </ligand>
    <ligandPart>
        <name>Fe</name>
        <dbReference type="ChEBI" id="CHEBI:18248"/>
    </ligandPart>
</feature>
<dbReference type="GO" id="GO:0009403">
    <property type="term" value="P:toxin biosynthetic process"/>
    <property type="evidence" value="ECO:0007669"/>
    <property type="project" value="UniProtKB-ARBA"/>
</dbReference>
<dbReference type="GO" id="GO:0000155">
    <property type="term" value="F:phosphorelay sensor kinase activity"/>
    <property type="evidence" value="ECO:0007669"/>
    <property type="project" value="InterPro"/>
</dbReference>
<dbReference type="InterPro" id="IPR000014">
    <property type="entry name" value="PAS"/>
</dbReference>
<evidence type="ECO:0000256" key="7">
    <source>
        <dbReference type="ARBA" id="ARBA00023004"/>
    </source>
</evidence>
<dbReference type="Pfam" id="PF02518">
    <property type="entry name" value="HATPase_c"/>
    <property type="match status" value="1"/>
</dbReference>
<dbReference type="Gene3D" id="1.10.287.130">
    <property type="match status" value="1"/>
</dbReference>
<dbReference type="SUPFAM" id="SSF52172">
    <property type="entry name" value="CheY-like"/>
    <property type="match status" value="1"/>
</dbReference>
<dbReference type="CDD" id="cd00082">
    <property type="entry name" value="HisKA"/>
    <property type="match status" value="1"/>
</dbReference>
<dbReference type="Pfam" id="PF00512">
    <property type="entry name" value="HisKA"/>
    <property type="match status" value="1"/>
</dbReference>
<evidence type="ECO:0008006" key="17">
    <source>
        <dbReference type="Google" id="ProtNLM"/>
    </source>
</evidence>
<dbReference type="InterPro" id="IPR036396">
    <property type="entry name" value="Cyt_P450_sf"/>
</dbReference>
<keyword evidence="16" id="KW-1185">Reference proteome</keyword>
<dbReference type="Proteomes" id="UP000326757">
    <property type="component" value="Unassembled WGS sequence"/>
</dbReference>
<evidence type="ECO:0000256" key="8">
    <source>
        <dbReference type="ARBA" id="ARBA00023026"/>
    </source>
</evidence>
<evidence type="ECO:0000256" key="1">
    <source>
        <dbReference type="ARBA" id="ARBA00001971"/>
    </source>
</evidence>
<comment type="caution">
    <text evidence="15">The sequence shown here is derived from an EMBL/GenBank/DDBJ whole genome shotgun (WGS) entry which is preliminary data.</text>
</comment>
<keyword evidence="4 10" id="KW-0349">Heme</keyword>
<dbReference type="InterPro" id="IPR058846">
    <property type="entry name" value="PAS-like"/>
</dbReference>
<dbReference type="Pfam" id="PF26131">
    <property type="entry name" value="PAS-like"/>
    <property type="match status" value="1"/>
</dbReference>
<dbReference type="PROSITE" id="PS50112">
    <property type="entry name" value="PAS"/>
    <property type="match status" value="1"/>
</dbReference>
<dbReference type="SMART" id="SM00387">
    <property type="entry name" value="HATPase_c"/>
    <property type="match status" value="1"/>
</dbReference>
<dbReference type="PROSITE" id="PS50109">
    <property type="entry name" value="HIS_KIN"/>
    <property type="match status" value="1"/>
</dbReference>
<evidence type="ECO:0000313" key="16">
    <source>
        <dbReference type="Proteomes" id="UP000326757"/>
    </source>
</evidence>
<dbReference type="PRINTS" id="PR00385">
    <property type="entry name" value="P450"/>
</dbReference>
<feature type="modified residue" description="4-aspartylphosphate" evidence="11">
    <location>
        <position position="1144"/>
    </location>
</feature>
<evidence type="ECO:0000259" key="12">
    <source>
        <dbReference type="PROSITE" id="PS50109"/>
    </source>
</evidence>
<keyword evidence="8" id="KW-0843">Virulence</keyword>
<dbReference type="InterPro" id="IPR003661">
    <property type="entry name" value="HisK_dim/P_dom"/>
</dbReference>
<evidence type="ECO:0000256" key="3">
    <source>
        <dbReference type="ARBA" id="ARBA00022553"/>
    </source>
</evidence>
<feature type="domain" description="Histidine kinase" evidence="12">
    <location>
        <begin position="760"/>
        <end position="1029"/>
    </location>
</feature>